<reference evidence="3 4" key="1">
    <citation type="submission" date="2020-07" db="EMBL/GenBank/DDBJ databases">
        <title>Sequencing the genomes of 1000 actinobacteria strains.</title>
        <authorList>
            <person name="Klenk H.-P."/>
        </authorList>
    </citation>
    <scope>NUCLEOTIDE SEQUENCE [LARGE SCALE GENOMIC DNA]</scope>
    <source>
        <strain evidence="3 4">DSM 24662</strain>
    </source>
</reference>
<dbReference type="InterPro" id="IPR036291">
    <property type="entry name" value="NAD(P)-bd_dom_sf"/>
</dbReference>
<comment type="similarity">
    <text evidence="1">Belongs to the short-chain dehydrogenases/reductases (SDR) family.</text>
</comment>
<dbReference type="SUPFAM" id="SSF51735">
    <property type="entry name" value="NAD(P)-binding Rossmann-fold domains"/>
    <property type="match status" value="1"/>
</dbReference>
<dbReference type="FunFam" id="3.40.50.720:FF:000084">
    <property type="entry name" value="Short-chain dehydrogenase reductase"/>
    <property type="match status" value="1"/>
</dbReference>
<dbReference type="PROSITE" id="PS00061">
    <property type="entry name" value="ADH_SHORT"/>
    <property type="match status" value="1"/>
</dbReference>
<dbReference type="PRINTS" id="PR00080">
    <property type="entry name" value="SDRFAMILY"/>
</dbReference>
<sequence length="264" mass="26763">MTSPSVAFVTGAADGIGLAVTEQLVRDGAAVGMVDLNADRLAVSAARLQAHGHRVVAIAGDVADETVMTDAVAATEAEFGPLDAVSSNVGIAPYGELLSLSVADWNTVMTPNLTGSFVVTTAAARAMIASGTPGSIVTMASGAAYTGRVGGGRYSTSKAALVMLTKILAMEVGAHGIRVNSVAPGLVDHGYREGIGPFVSPEYAARARQATPLAHTPTATDIADVVCYLLSSRSAFVSGEDVRVDGAAGVGRYDTPWNAAGQEN</sequence>
<dbReference type="Pfam" id="PF13561">
    <property type="entry name" value="adh_short_C2"/>
    <property type="match status" value="1"/>
</dbReference>
<dbReference type="PRINTS" id="PR00081">
    <property type="entry name" value="GDHRDH"/>
</dbReference>
<protein>
    <submittedName>
        <fullName evidence="3">3-oxoacyl-[acyl-carrier protein] reductase</fullName>
        <ecNumber evidence="3">1.1.1.100</ecNumber>
    </submittedName>
</protein>
<dbReference type="PANTHER" id="PTHR43669:SF3">
    <property type="entry name" value="ALCOHOL DEHYDROGENASE, PUTATIVE (AFU_ORTHOLOGUE AFUA_3G03445)-RELATED"/>
    <property type="match status" value="1"/>
</dbReference>
<name>A0A7Y9GSF1_9MICO</name>
<comment type="caution">
    <text evidence="3">The sequence shown here is derived from an EMBL/GenBank/DDBJ whole genome shotgun (WGS) entry which is preliminary data.</text>
</comment>
<gene>
    <name evidence="3" type="ORF">BJ991_003564</name>
</gene>
<dbReference type="InterPro" id="IPR002347">
    <property type="entry name" value="SDR_fam"/>
</dbReference>
<accession>A0A7Y9GSF1</accession>
<dbReference type="PANTHER" id="PTHR43669">
    <property type="entry name" value="5-KETO-D-GLUCONATE 5-REDUCTASE"/>
    <property type="match status" value="1"/>
</dbReference>
<organism evidence="3 4">
    <name type="scientific">Microbacterium immunditiarum</name>
    <dbReference type="NCBI Taxonomy" id="337480"/>
    <lineage>
        <taxon>Bacteria</taxon>
        <taxon>Bacillati</taxon>
        <taxon>Actinomycetota</taxon>
        <taxon>Actinomycetes</taxon>
        <taxon>Micrococcales</taxon>
        <taxon>Microbacteriaceae</taxon>
        <taxon>Microbacterium</taxon>
    </lineage>
</organism>
<evidence type="ECO:0000256" key="1">
    <source>
        <dbReference type="ARBA" id="ARBA00006484"/>
    </source>
</evidence>
<evidence type="ECO:0000313" key="4">
    <source>
        <dbReference type="Proteomes" id="UP000576969"/>
    </source>
</evidence>
<dbReference type="EC" id="1.1.1.100" evidence="3"/>
<dbReference type="RefSeq" id="WP_179492233.1">
    <property type="nucleotide sequence ID" value="NZ_JACCBV010000001.1"/>
</dbReference>
<evidence type="ECO:0000256" key="2">
    <source>
        <dbReference type="ARBA" id="ARBA00023002"/>
    </source>
</evidence>
<dbReference type="CDD" id="cd05233">
    <property type="entry name" value="SDR_c"/>
    <property type="match status" value="1"/>
</dbReference>
<evidence type="ECO:0000313" key="3">
    <source>
        <dbReference type="EMBL" id="NYE21536.1"/>
    </source>
</evidence>
<dbReference type="InterPro" id="IPR020904">
    <property type="entry name" value="Sc_DH/Rdtase_CS"/>
</dbReference>
<dbReference type="EMBL" id="JACCBV010000001">
    <property type="protein sequence ID" value="NYE21536.1"/>
    <property type="molecule type" value="Genomic_DNA"/>
</dbReference>
<dbReference type="Proteomes" id="UP000576969">
    <property type="component" value="Unassembled WGS sequence"/>
</dbReference>
<dbReference type="Gene3D" id="3.40.50.720">
    <property type="entry name" value="NAD(P)-binding Rossmann-like Domain"/>
    <property type="match status" value="1"/>
</dbReference>
<keyword evidence="4" id="KW-1185">Reference proteome</keyword>
<dbReference type="GO" id="GO:0004316">
    <property type="term" value="F:3-oxoacyl-[acyl-carrier-protein] reductase (NADPH) activity"/>
    <property type="evidence" value="ECO:0007669"/>
    <property type="project" value="UniProtKB-EC"/>
</dbReference>
<keyword evidence="2 3" id="KW-0560">Oxidoreductase</keyword>
<dbReference type="AlphaFoldDB" id="A0A7Y9GSF1"/>
<proteinExistence type="inferred from homology"/>